<keyword evidence="3" id="KW-1185">Reference proteome</keyword>
<dbReference type="Gene3D" id="3.40.970.10">
    <property type="entry name" value="Ribonuclease H1, N-terminal domain"/>
    <property type="match status" value="2"/>
</dbReference>
<accession>A0A017RZE2</accession>
<dbReference type="InterPro" id="IPR009027">
    <property type="entry name" value="Ribosomal_bL9/RNase_H1_N"/>
</dbReference>
<organism evidence="2 3">
    <name type="scientific">Aspergillus ruber (strain CBS 135680)</name>
    <dbReference type="NCBI Taxonomy" id="1388766"/>
    <lineage>
        <taxon>Eukaryota</taxon>
        <taxon>Fungi</taxon>
        <taxon>Dikarya</taxon>
        <taxon>Ascomycota</taxon>
        <taxon>Pezizomycotina</taxon>
        <taxon>Eurotiomycetes</taxon>
        <taxon>Eurotiomycetidae</taxon>
        <taxon>Eurotiales</taxon>
        <taxon>Aspergillaceae</taxon>
        <taxon>Aspergillus</taxon>
        <taxon>Aspergillus subgen. Aspergillus</taxon>
    </lineage>
</organism>
<dbReference type="Pfam" id="PF01693">
    <property type="entry name" value="Cauli_VI"/>
    <property type="match status" value="2"/>
</dbReference>
<proteinExistence type="predicted"/>
<dbReference type="RefSeq" id="XP_040633641.1">
    <property type="nucleotide sequence ID" value="XM_040785978.1"/>
</dbReference>
<dbReference type="InterPro" id="IPR011320">
    <property type="entry name" value="RNase_H1_N"/>
</dbReference>
<dbReference type="HOGENOM" id="CLU_1455051_0_0_1"/>
<name>A0A017RZE2_ASPRC</name>
<dbReference type="EMBL" id="KK088489">
    <property type="protein sequence ID" value="EYE89951.1"/>
    <property type="molecule type" value="Genomic_DNA"/>
</dbReference>
<dbReference type="AlphaFoldDB" id="A0A017RZE2"/>
<sequence>MPRKYYAIYEGRVDKPTIYSSWAQVHPRVRECENYHKEFKTQQEAVDWIKAKNVPEYEIETISTDGSRDWERPVKGIFYYAVPHGRTTGVFRDWKTTEAAITKFPSACHQKFGTEHEAKHFIEEWKDAYADVWRRAIRKGLDEGWRPEDLAVDIGRILSRVEDRGVKDEDEGSICSGIEDLALDERRRDSGVKSRSLV</sequence>
<evidence type="ECO:0000259" key="1">
    <source>
        <dbReference type="Pfam" id="PF01693"/>
    </source>
</evidence>
<feature type="domain" description="Ribonuclease H1 N-terminal" evidence="1">
    <location>
        <begin position="4"/>
        <end position="48"/>
    </location>
</feature>
<dbReference type="OrthoDB" id="407198at2759"/>
<gene>
    <name evidence="2" type="ORF">EURHEDRAFT_511552</name>
</gene>
<evidence type="ECO:0000313" key="3">
    <source>
        <dbReference type="Proteomes" id="UP000019804"/>
    </source>
</evidence>
<evidence type="ECO:0000313" key="2">
    <source>
        <dbReference type="EMBL" id="EYE89951.1"/>
    </source>
</evidence>
<dbReference type="Proteomes" id="UP000019804">
    <property type="component" value="Unassembled WGS sequence"/>
</dbReference>
<protein>
    <recommendedName>
        <fullName evidence="1">Ribonuclease H1 N-terminal domain-containing protein</fullName>
    </recommendedName>
</protein>
<dbReference type="SUPFAM" id="SSF55658">
    <property type="entry name" value="L9 N-domain-like"/>
    <property type="match status" value="2"/>
</dbReference>
<dbReference type="InterPro" id="IPR037056">
    <property type="entry name" value="RNase_H1_N_sf"/>
</dbReference>
<dbReference type="STRING" id="1388766.A0A017RZE2"/>
<reference evidence="3" key="1">
    <citation type="journal article" date="2014" name="Nat. Commun.">
        <title>Genomic adaptations of the halophilic Dead Sea filamentous fungus Eurotium rubrum.</title>
        <authorList>
            <person name="Kis-Papo T."/>
            <person name="Weig A.R."/>
            <person name="Riley R."/>
            <person name="Persoh D."/>
            <person name="Salamov A."/>
            <person name="Sun H."/>
            <person name="Lipzen A."/>
            <person name="Wasser S.P."/>
            <person name="Rambold G."/>
            <person name="Grigoriev I.V."/>
            <person name="Nevo E."/>
        </authorList>
    </citation>
    <scope>NUCLEOTIDE SEQUENCE [LARGE SCALE GENOMIC DNA]</scope>
    <source>
        <strain evidence="3">CBS 135680</strain>
    </source>
</reference>
<dbReference type="GeneID" id="63701102"/>
<feature type="domain" description="Ribonuclease H1 N-terminal" evidence="1">
    <location>
        <begin position="79"/>
        <end position="121"/>
    </location>
</feature>